<dbReference type="Pfam" id="PF22486">
    <property type="entry name" value="MATH_2"/>
    <property type="match status" value="2"/>
</dbReference>
<evidence type="ECO:0000313" key="3">
    <source>
        <dbReference type="Proteomes" id="UP000030748"/>
    </source>
</evidence>
<reference evidence="2 3" key="1">
    <citation type="journal article" date="2013" name="Proc. Natl. Acad. Sci. U.S.A.">
        <title>Fine-scale variation in meiotic recombination in Mimulus inferred from population shotgun sequencing.</title>
        <authorList>
            <person name="Hellsten U."/>
            <person name="Wright K.M."/>
            <person name="Jenkins J."/>
            <person name="Shu S."/>
            <person name="Yuan Y."/>
            <person name="Wessler S.R."/>
            <person name="Schmutz J."/>
            <person name="Willis J.H."/>
            <person name="Rokhsar D.S."/>
        </authorList>
    </citation>
    <scope>NUCLEOTIDE SEQUENCE [LARGE SCALE GENOMIC DNA]</scope>
    <source>
        <strain evidence="3">cv. DUN x IM62</strain>
    </source>
</reference>
<dbReference type="EMBL" id="KI632002">
    <property type="protein sequence ID" value="EYU25547.1"/>
    <property type="molecule type" value="Genomic_DNA"/>
</dbReference>
<dbReference type="eggNOG" id="KOG1987">
    <property type="taxonomic scope" value="Eukaryota"/>
</dbReference>
<organism evidence="2 3">
    <name type="scientific">Erythranthe guttata</name>
    <name type="common">Yellow monkey flower</name>
    <name type="synonym">Mimulus guttatus</name>
    <dbReference type="NCBI Taxonomy" id="4155"/>
    <lineage>
        <taxon>Eukaryota</taxon>
        <taxon>Viridiplantae</taxon>
        <taxon>Streptophyta</taxon>
        <taxon>Embryophyta</taxon>
        <taxon>Tracheophyta</taxon>
        <taxon>Spermatophyta</taxon>
        <taxon>Magnoliopsida</taxon>
        <taxon>eudicotyledons</taxon>
        <taxon>Gunneridae</taxon>
        <taxon>Pentapetalae</taxon>
        <taxon>asterids</taxon>
        <taxon>lamiids</taxon>
        <taxon>Lamiales</taxon>
        <taxon>Phrymaceae</taxon>
        <taxon>Erythranthe</taxon>
    </lineage>
</organism>
<dbReference type="InterPro" id="IPR002083">
    <property type="entry name" value="MATH/TRAF_dom"/>
</dbReference>
<dbReference type="Gene3D" id="2.60.210.10">
    <property type="entry name" value="Apoptosis, Tumor Necrosis Factor Receptor Associated Protein 2, Chain A"/>
    <property type="match status" value="2"/>
</dbReference>
<proteinExistence type="predicted"/>
<evidence type="ECO:0000313" key="2">
    <source>
        <dbReference type="EMBL" id="EYU25547.1"/>
    </source>
</evidence>
<protein>
    <recommendedName>
        <fullName evidence="1">MATH domain-containing protein</fullName>
    </recommendedName>
</protein>
<dbReference type="SUPFAM" id="SSF49599">
    <property type="entry name" value="TRAF domain-like"/>
    <property type="match status" value="2"/>
</dbReference>
<feature type="domain" description="MATH" evidence="1">
    <location>
        <begin position="158"/>
        <end position="279"/>
    </location>
</feature>
<feature type="domain" description="MATH" evidence="1">
    <location>
        <begin position="11"/>
        <end position="138"/>
    </location>
</feature>
<dbReference type="PROSITE" id="PS50144">
    <property type="entry name" value="MATH"/>
    <property type="match status" value="2"/>
</dbReference>
<dbReference type="SMART" id="SM00061">
    <property type="entry name" value="MATH"/>
    <property type="match status" value="2"/>
</dbReference>
<dbReference type="Proteomes" id="UP000030748">
    <property type="component" value="Unassembled WGS sequence"/>
</dbReference>
<dbReference type="CDD" id="cd00121">
    <property type="entry name" value="MATH"/>
    <property type="match status" value="2"/>
</dbReference>
<dbReference type="PANTHER" id="PTHR46162:SF20">
    <property type="entry name" value="UBIQUITIN CARBOXYL-TERMINAL HYDROLASE 7-LIKE ISOFORM X1"/>
    <property type="match status" value="1"/>
</dbReference>
<sequence>VTTWNTREAPPAHFMIKIESFSVLEKYGIKKYETKEFVAGDYKWRLIFKFNGKDSDYISANLAMADTSLPTNWEVNALFNVFLFNQISGNYLSSTGRTLCFRPTKSEWGISKFISRKVLSDPSNGYIIDDSCVFGAEVFVVKTEAVIERVLLMNVNTYYNHALEISGFSQLPQRWVSEEFDAGGEKWKILLYPKENAEGCGSHVSIYLYYLGTERVQTCFTICMKNQFDDKQTRRYFFSYWFSASSSSWGRPVYIDLATISDPNKGFIVKDCCLLNIQINVKAVARVS</sequence>
<evidence type="ECO:0000259" key="1">
    <source>
        <dbReference type="PROSITE" id="PS50144"/>
    </source>
</evidence>
<gene>
    <name evidence="2" type="ORF">MIMGU_mgv1a023685mg</name>
</gene>
<feature type="non-terminal residue" evidence="2">
    <location>
        <position position="1"/>
    </location>
</feature>
<accession>A0A022QA44</accession>
<dbReference type="AlphaFoldDB" id="A0A022QA44"/>
<name>A0A022QA44_ERYGU</name>
<dbReference type="PANTHER" id="PTHR46162">
    <property type="entry name" value="TRAF-LIKE FAMILY PROTEIN"/>
    <property type="match status" value="1"/>
</dbReference>
<keyword evidence="3" id="KW-1185">Reference proteome</keyword>
<dbReference type="InterPro" id="IPR008974">
    <property type="entry name" value="TRAF-like"/>
</dbReference>